<dbReference type="OrthoDB" id="5477914at2"/>
<dbReference type="GO" id="GO:0043709">
    <property type="term" value="P:cell adhesion involved in single-species biofilm formation"/>
    <property type="evidence" value="ECO:0007669"/>
    <property type="project" value="TreeGrafter"/>
</dbReference>
<dbReference type="Gene3D" id="2.130.10.10">
    <property type="entry name" value="YVTN repeat-like/Quinoprotein amine dehydrogenase"/>
    <property type="match status" value="3"/>
</dbReference>
<dbReference type="NCBIfam" id="TIGR00254">
    <property type="entry name" value="GGDEF"/>
    <property type="match status" value="1"/>
</dbReference>
<dbReference type="PANTHER" id="PTHR45138:SF9">
    <property type="entry name" value="DIGUANYLATE CYCLASE DGCM-RELATED"/>
    <property type="match status" value="1"/>
</dbReference>
<proteinExistence type="predicted"/>
<keyword evidence="3" id="KW-0732">Signal</keyword>
<dbReference type="PROSITE" id="PS50887">
    <property type="entry name" value="GGDEF"/>
    <property type="match status" value="1"/>
</dbReference>
<protein>
    <recommendedName>
        <fullName evidence="1">diguanylate cyclase</fullName>
        <ecNumber evidence="1">2.7.7.65</ecNumber>
    </recommendedName>
</protein>
<accession>A0A840S129</accession>
<dbReference type="SUPFAM" id="SSF63829">
    <property type="entry name" value="Calcium-dependent phosphotriesterase"/>
    <property type="match status" value="2"/>
</dbReference>
<evidence type="ECO:0000313" key="5">
    <source>
        <dbReference type="EMBL" id="MBB5203108.1"/>
    </source>
</evidence>
<dbReference type="Proteomes" id="UP000554837">
    <property type="component" value="Unassembled WGS sequence"/>
</dbReference>
<evidence type="ECO:0000259" key="4">
    <source>
        <dbReference type="PROSITE" id="PS50887"/>
    </source>
</evidence>
<organism evidence="5 6">
    <name type="scientific">Inhella inkyongensis</name>
    <dbReference type="NCBI Taxonomy" id="392593"/>
    <lineage>
        <taxon>Bacteria</taxon>
        <taxon>Pseudomonadati</taxon>
        <taxon>Pseudomonadota</taxon>
        <taxon>Betaproteobacteria</taxon>
        <taxon>Burkholderiales</taxon>
        <taxon>Sphaerotilaceae</taxon>
        <taxon>Inhella</taxon>
    </lineage>
</organism>
<dbReference type="Gene3D" id="3.30.70.270">
    <property type="match status" value="1"/>
</dbReference>
<name>A0A840S129_9BURK</name>
<dbReference type="Pfam" id="PF07495">
    <property type="entry name" value="Y_Y_Y"/>
    <property type="match status" value="1"/>
</dbReference>
<evidence type="ECO:0000256" key="2">
    <source>
        <dbReference type="ARBA" id="ARBA00034247"/>
    </source>
</evidence>
<evidence type="ECO:0000256" key="1">
    <source>
        <dbReference type="ARBA" id="ARBA00012528"/>
    </source>
</evidence>
<sequence>MRALLVLLLALVCSGAQAERPALAEPRFELVSDGGVITDGVVSALAVDAKGFLWIGTAVGLVRFDGYEFLPLALPGAQSPATGTTFVRSLLAARDGRLWIGTDSDGLVVHDPATAQWQFFRPDRGFVRGTVRALAEDRQGRIWAATVGGGLQMIEPANGRITRWGVEQGLPDDRVQSLWVDRQGTVWAGTWSGLARLRPGQPRFEMAPPPIAFAGRLVSALYQDSNARLWVGTQGGDLVRVDAQLQGLQVLDSAGSGAGSINVLVDVAGDETWVGRANGVEIRRRSDGSLLRLLRQSVSRPWGLAGSDVRAMAVDGSGVLWVGSYGGGLQRHTEEGSAVWVRRPEAREDSVLGVIDARSLVVTPAGEVWVGTNDRGLAVLDLNLQLRAEIRPAAQGYRGGRVGGLALDGAGRIWAGSDEGVALFEASSRRWLRQYSLGRGRVRILLASRDGAVLAGTQDGLYRWQPGQAEFERLGLPGNQPLKGDVNALAQGADGAVWVGGELGLYRLEPGAQSLLSIESSAGEGLLDQTVLGLLVDERQQLWVDTSAGLHRMLAWQGGQARFEALSPRIGQAGKSFGANLEQDAAGRIWTHRGAYDPQSQQFEGLSSADGVDIGTGWFRSHARLPDGRLLFGGSRGLLVVDPARFKPWRYEPAIEASELRIDGVSVPLSRLQPALQLGPEERSFTLEYTAMDFSMPVRNRYRHRLEGHQSEWIEGDANERSVSYGGLAPGRYTLRVQGSNRNGVWSRKELAVAIEVSPQWWQTWWARGLTLVGLLGLIGFAVQIRTRLLRLRQAALEQRVLERTEALASATAALEEKSRALEDSALTDPLTGLRNRRFVIERLDDDLRLVQRQLEEAQRRGLAPPVDTDLCLFMIDIDHFKQVNDQHGHAAGDAVLVQMRERLQRVFRESDYLVRWGGEEFLVVARGSNRAGAAELAERVRRHVAEQPFDLGQGRTLGRTCSIGFACFPLQQSQPRATGWAIVLDLADAALYRAKRSGRNRWVGVLQAHGLDEAGLRASLDALANADAAAPAGLELISS</sequence>
<dbReference type="Gene3D" id="2.60.40.10">
    <property type="entry name" value="Immunoglobulins"/>
    <property type="match status" value="1"/>
</dbReference>
<dbReference type="SUPFAM" id="SSF55073">
    <property type="entry name" value="Nucleotide cyclase"/>
    <property type="match status" value="1"/>
</dbReference>
<gene>
    <name evidence="5" type="ORF">HNQ51_000401</name>
</gene>
<dbReference type="RefSeq" id="WP_138857813.1">
    <property type="nucleotide sequence ID" value="NZ_CP040709.1"/>
</dbReference>
<dbReference type="CDD" id="cd01949">
    <property type="entry name" value="GGDEF"/>
    <property type="match status" value="1"/>
</dbReference>
<feature type="signal peptide" evidence="3">
    <location>
        <begin position="1"/>
        <end position="18"/>
    </location>
</feature>
<feature type="domain" description="GGDEF" evidence="4">
    <location>
        <begin position="869"/>
        <end position="1008"/>
    </location>
</feature>
<dbReference type="InterPro" id="IPR050469">
    <property type="entry name" value="Diguanylate_Cyclase"/>
</dbReference>
<evidence type="ECO:0000256" key="3">
    <source>
        <dbReference type="SAM" id="SignalP"/>
    </source>
</evidence>
<dbReference type="InterPro" id="IPR043128">
    <property type="entry name" value="Rev_trsase/Diguanyl_cyclase"/>
</dbReference>
<dbReference type="InterPro" id="IPR013783">
    <property type="entry name" value="Ig-like_fold"/>
</dbReference>
<comment type="catalytic activity">
    <reaction evidence="2">
        <text>2 GTP = 3',3'-c-di-GMP + 2 diphosphate</text>
        <dbReference type="Rhea" id="RHEA:24898"/>
        <dbReference type="ChEBI" id="CHEBI:33019"/>
        <dbReference type="ChEBI" id="CHEBI:37565"/>
        <dbReference type="ChEBI" id="CHEBI:58805"/>
        <dbReference type="EC" id="2.7.7.65"/>
    </reaction>
</comment>
<dbReference type="InterPro" id="IPR011110">
    <property type="entry name" value="Reg_prop"/>
</dbReference>
<dbReference type="GO" id="GO:0052621">
    <property type="term" value="F:diguanylate cyclase activity"/>
    <property type="evidence" value="ECO:0007669"/>
    <property type="project" value="UniProtKB-EC"/>
</dbReference>
<dbReference type="InterPro" id="IPR011123">
    <property type="entry name" value="Y_Y_Y"/>
</dbReference>
<dbReference type="InterPro" id="IPR000160">
    <property type="entry name" value="GGDEF_dom"/>
</dbReference>
<evidence type="ECO:0000313" key="6">
    <source>
        <dbReference type="Proteomes" id="UP000554837"/>
    </source>
</evidence>
<keyword evidence="6" id="KW-1185">Reference proteome</keyword>
<dbReference type="PANTHER" id="PTHR45138">
    <property type="entry name" value="REGULATORY COMPONENTS OF SENSORY TRANSDUCTION SYSTEM"/>
    <property type="match status" value="1"/>
</dbReference>
<dbReference type="FunFam" id="3.30.70.270:FF:000001">
    <property type="entry name" value="Diguanylate cyclase domain protein"/>
    <property type="match status" value="1"/>
</dbReference>
<dbReference type="InterPro" id="IPR029787">
    <property type="entry name" value="Nucleotide_cyclase"/>
</dbReference>
<dbReference type="InterPro" id="IPR015943">
    <property type="entry name" value="WD40/YVTN_repeat-like_dom_sf"/>
</dbReference>
<dbReference type="Pfam" id="PF00990">
    <property type="entry name" value="GGDEF"/>
    <property type="match status" value="1"/>
</dbReference>
<dbReference type="GO" id="GO:0005886">
    <property type="term" value="C:plasma membrane"/>
    <property type="evidence" value="ECO:0007669"/>
    <property type="project" value="TreeGrafter"/>
</dbReference>
<dbReference type="AlphaFoldDB" id="A0A840S129"/>
<reference evidence="5 6" key="1">
    <citation type="submission" date="2020-08" db="EMBL/GenBank/DDBJ databases">
        <title>Genomic Encyclopedia of Type Strains, Phase IV (KMG-IV): sequencing the most valuable type-strain genomes for metagenomic binning, comparative biology and taxonomic classification.</title>
        <authorList>
            <person name="Goeker M."/>
        </authorList>
    </citation>
    <scope>NUCLEOTIDE SEQUENCE [LARGE SCALE GENOMIC DNA]</scope>
    <source>
        <strain evidence="5 6">DSM 23958</strain>
    </source>
</reference>
<feature type="chain" id="PRO_5032810994" description="diguanylate cyclase" evidence="3">
    <location>
        <begin position="19"/>
        <end position="1040"/>
    </location>
</feature>
<comment type="caution">
    <text evidence="5">The sequence shown here is derived from an EMBL/GenBank/DDBJ whole genome shotgun (WGS) entry which is preliminary data.</text>
</comment>
<dbReference type="Pfam" id="PF07494">
    <property type="entry name" value="Reg_prop"/>
    <property type="match status" value="2"/>
</dbReference>
<dbReference type="SMART" id="SM00267">
    <property type="entry name" value="GGDEF"/>
    <property type="match status" value="1"/>
</dbReference>
<dbReference type="EMBL" id="JACHHO010000001">
    <property type="protein sequence ID" value="MBB5203108.1"/>
    <property type="molecule type" value="Genomic_DNA"/>
</dbReference>
<dbReference type="GO" id="GO:1902201">
    <property type="term" value="P:negative regulation of bacterial-type flagellum-dependent cell motility"/>
    <property type="evidence" value="ECO:0007669"/>
    <property type="project" value="TreeGrafter"/>
</dbReference>
<dbReference type="EC" id="2.7.7.65" evidence="1"/>